<protein>
    <recommendedName>
        <fullName evidence="3">Reverse transcriptase Ty1/copia-type domain-containing protein</fullName>
    </recommendedName>
</protein>
<dbReference type="OrthoDB" id="418237at2759"/>
<name>A0A1Y1IU72_KLENI</name>
<dbReference type="CDD" id="cd09272">
    <property type="entry name" value="RNase_HI_RT_Ty1"/>
    <property type="match status" value="1"/>
</dbReference>
<dbReference type="STRING" id="105231.A0A1Y1IU72"/>
<dbReference type="Proteomes" id="UP000054558">
    <property type="component" value="Unassembled WGS sequence"/>
</dbReference>
<proteinExistence type="predicted"/>
<keyword evidence="2" id="KW-1185">Reference proteome</keyword>
<sequence>MISTHLKEKFDVHDLEEAKFFLGMELTREREARTPKLTPKKLTGGLVGQYGQGSGTGDKLTKGVSPSTQSGFPRQAVKEALWFRKLGGDLELDFGMVQIYCDNQGALWLLKHAIVLQRLKHIDVIHYFALERVASKEVAFAYCKTEDMTMTKASAPRNS</sequence>
<evidence type="ECO:0008006" key="3">
    <source>
        <dbReference type="Google" id="ProtNLM"/>
    </source>
</evidence>
<accession>A0A1Y1IU72</accession>
<dbReference type="AlphaFoldDB" id="A0A1Y1IU72"/>
<reference evidence="1 2" key="1">
    <citation type="journal article" date="2014" name="Nat. Commun.">
        <title>Klebsormidium flaccidum genome reveals primary factors for plant terrestrial adaptation.</title>
        <authorList>
            <person name="Hori K."/>
            <person name="Maruyama F."/>
            <person name="Fujisawa T."/>
            <person name="Togashi T."/>
            <person name="Yamamoto N."/>
            <person name="Seo M."/>
            <person name="Sato S."/>
            <person name="Yamada T."/>
            <person name="Mori H."/>
            <person name="Tajima N."/>
            <person name="Moriyama T."/>
            <person name="Ikeuchi M."/>
            <person name="Watanabe M."/>
            <person name="Wada H."/>
            <person name="Kobayashi K."/>
            <person name="Saito M."/>
            <person name="Masuda T."/>
            <person name="Sasaki-Sekimoto Y."/>
            <person name="Mashiguchi K."/>
            <person name="Awai K."/>
            <person name="Shimojima M."/>
            <person name="Masuda S."/>
            <person name="Iwai M."/>
            <person name="Nobusawa T."/>
            <person name="Narise T."/>
            <person name="Kondo S."/>
            <person name="Saito H."/>
            <person name="Sato R."/>
            <person name="Murakawa M."/>
            <person name="Ihara Y."/>
            <person name="Oshima-Yamada Y."/>
            <person name="Ohtaka K."/>
            <person name="Satoh M."/>
            <person name="Sonobe K."/>
            <person name="Ishii M."/>
            <person name="Ohtani R."/>
            <person name="Kanamori-Sato M."/>
            <person name="Honoki R."/>
            <person name="Miyazaki D."/>
            <person name="Mochizuki H."/>
            <person name="Umetsu J."/>
            <person name="Higashi K."/>
            <person name="Shibata D."/>
            <person name="Kamiya Y."/>
            <person name="Sato N."/>
            <person name="Nakamura Y."/>
            <person name="Tabata S."/>
            <person name="Ida S."/>
            <person name="Kurokawa K."/>
            <person name="Ohta H."/>
        </authorList>
    </citation>
    <scope>NUCLEOTIDE SEQUENCE [LARGE SCALE GENOMIC DNA]</scope>
    <source>
        <strain evidence="1 2">NIES-2285</strain>
    </source>
</reference>
<organism evidence="1 2">
    <name type="scientific">Klebsormidium nitens</name>
    <name type="common">Green alga</name>
    <name type="synonym">Ulothrix nitens</name>
    <dbReference type="NCBI Taxonomy" id="105231"/>
    <lineage>
        <taxon>Eukaryota</taxon>
        <taxon>Viridiplantae</taxon>
        <taxon>Streptophyta</taxon>
        <taxon>Klebsormidiophyceae</taxon>
        <taxon>Klebsormidiales</taxon>
        <taxon>Klebsormidiaceae</taxon>
        <taxon>Klebsormidium</taxon>
    </lineage>
</organism>
<gene>
    <name evidence="1" type="ORF">KFL_013160020</name>
</gene>
<evidence type="ECO:0000313" key="1">
    <source>
        <dbReference type="EMBL" id="GAQ93129.1"/>
    </source>
</evidence>
<dbReference type="EMBL" id="DF238265">
    <property type="protein sequence ID" value="GAQ93129.1"/>
    <property type="molecule type" value="Genomic_DNA"/>
</dbReference>
<evidence type="ECO:0000313" key="2">
    <source>
        <dbReference type="Proteomes" id="UP000054558"/>
    </source>
</evidence>